<proteinExistence type="predicted"/>
<name>A0A848ITE3_9BACT</name>
<dbReference type="Proteomes" id="UP000559010">
    <property type="component" value="Unassembled WGS sequence"/>
</dbReference>
<gene>
    <name evidence="1" type="ORF">HH304_04975</name>
</gene>
<dbReference type="AlphaFoldDB" id="A0A848ITE3"/>
<comment type="caution">
    <text evidence="1">The sequence shown here is derived from an EMBL/GenBank/DDBJ whole genome shotgun (WGS) entry which is preliminary data.</text>
</comment>
<evidence type="ECO:0000313" key="2">
    <source>
        <dbReference type="Proteomes" id="UP000559010"/>
    </source>
</evidence>
<evidence type="ECO:0000313" key="1">
    <source>
        <dbReference type="EMBL" id="NMM47743.1"/>
    </source>
</evidence>
<dbReference type="PROSITE" id="PS51257">
    <property type="entry name" value="PROKAR_LIPOPROTEIN"/>
    <property type="match status" value="1"/>
</dbReference>
<dbReference type="RefSeq" id="WP_169678573.1">
    <property type="nucleotide sequence ID" value="NZ_JABBNU010000003.1"/>
</dbReference>
<protein>
    <submittedName>
        <fullName evidence="1">Uncharacterized protein</fullName>
    </submittedName>
</protein>
<organism evidence="1 2">
    <name type="scientific">Marinigracilibium pacificum</name>
    <dbReference type="NCBI Taxonomy" id="2729599"/>
    <lineage>
        <taxon>Bacteria</taxon>
        <taxon>Pseudomonadati</taxon>
        <taxon>Bacteroidota</taxon>
        <taxon>Cytophagia</taxon>
        <taxon>Cytophagales</taxon>
        <taxon>Flammeovirgaceae</taxon>
        <taxon>Marinigracilibium</taxon>
    </lineage>
</organism>
<accession>A0A848ITE3</accession>
<keyword evidence="2" id="KW-1185">Reference proteome</keyword>
<reference evidence="1 2" key="1">
    <citation type="submission" date="2020-04" db="EMBL/GenBank/DDBJ databases">
        <title>Flammeovirgaceae bacterium KN852 isolated from deep sea.</title>
        <authorList>
            <person name="Zhang D.-C."/>
        </authorList>
    </citation>
    <scope>NUCLEOTIDE SEQUENCE [LARGE SCALE GENOMIC DNA]</scope>
    <source>
        <strain evidence="1 2">KN852</strain>
    </source>
</reference>
<dbReference type="EMBL" id="JABBNU010000003">
    <property type="protein sequence ID" value="NMM47743.1"/>
    <property type="molecule type" value="Genomic_DNA"/>
</dbReference>
<sequence length="276" mass="30097">MNKLPIFILLLIIFAACSKKSVDDSETNVYKKKVAIVLTSPDSFKAPDSLLSGYYEISFSNQTKELHSAHLIKLNEGYTASQLINAYADSIRTGGDRPKWMTHWGGVISQNGISKISLELKPGNYVWVCVMGSDSLPHFVGHENKPLHVAVNSIQVTPLPDANVTITMTDENHSLNQPLNSGSQTVEITNSGSKYHLAAISRLNEGSSVEDVISWYQTYDGPPPVSGLYSTSAIGPGLSARMDLDLQPGTYILYCMANAEGKFHLLDGAITTFEVE</sequence>